<protein>
    <submittedName>
        <fullName evidence="2">Ig-like domain-containing protein</fullName>
    </submittedName>
</protein>
<feature type="region of interest" description="Disordered" evidence="1">
    <location>
        <begin position="100"/>
        <end position="120"/>
    </location>
</feature>
<dbReference type="Gene3D" id="2.60.40.3440">
    <property type="match status" value="1"/>
</dbReference>
<name>A0AAP6JGF5_9GAMM</name>
<dbReference type="SUPFAM" id="SSF51126">
    <property type="entry name" value="Pectin lyase-like"/>
    <property type="match status" value="1"/>
</dbReference>
<keyword evidence="3" id="KW-1185">Reference proteome</keyword>
<gene>
    <name evidence="2" type="ORF">VCB98_09320</name>
</gene>
<dbReference type="InterPro" id="IPR012334">
    <property type="entry name" value="Pectin_lyas_fold"/>
</dbReference>
<evidence type="ECO:0000256" key="1">
    <source>
        <dbReference type="SAM" id="MobiDB-lite"/>
    </source>
</evidence>
<dbReference type="Gene3D" id="2.160.20.10">
    <property type="entry name" value="Single-stranded right-handed beta-helix, Pectin lyase-like"/>
    <property type="match status" value="1"/>
</dbReference>
<evidence type="ECO:0000313" key="2">
    <source>
        <dbReference type="EMBL" id="MEA5446017.1"/>
    </source>
</evidence>
<dbReference type="AlphaFoldDB" id="A0AAP6JGF5"/>
<dbReference type="Proteomes" id="UP001302316">
    <property type="component" value="Unassembled WGS sequence"/>
</dbReference>
<evidence type="ECO:0000313" key="3">
    <source>
        <dbReference type="Proteomes" id="UP001302316"/>
    </source>
</evidence>
<dbReference type="EMBL" id="JAYGII010000019">
    <property type="protein sequence ID" value="MEA5446017.1"/>
    <property type="molecule type" value="Genomic_DNA"/>
</dbReference>
<dbReference type="RefSeq" id="WP_346051978.1">
    <property type="nucleotide sequence ID" value="NZ_JAYGII010000019.1"/>
</dbReference>
<sequence>MVIDVAGDEQVRRGDTVEFAAEIQNVGDGNAVAVEINQDLHPHLDLDSDSIQISPIAVDDDYIGHRDQPLSVDASSGLLSNDRSLYPVGGSPPSLAVNVEDSDSVSDQGGSLDLNDDGSFQYTPPSGYEGSDSFSYTLESSDGLSDTATVDLQVIEPVIYVSNRSDTGVSQCDSADYENIGDAVSALSEGLIFICAGDDYIENVSLQQGQRLVGQGEGLVMDGNEIVPPGDRPVLRGAGSADAVITMLSNSEISGLTVRTTLPRAVQVTDSSNIRIHNNRFEAVPGGQQVADEPLIDVRVSGSSVSGRVDITDNPFIETTEPAGSPRHLISVQTGSQAEIWGEISGNGPIGNEEPWVEQAITIEARGRSTLVMRIEDNEIDSDMAGQFVSGISATANRSILHMVLAGNHVRLRGDGGDLDFIDGILPTMNSEDFDDPILDFCINFGTNNIHVQDANLSTPEDASEYFINRFSPDFPPMQIQDLGGDDHDSVENHIQLRDERGTQVRVLTTDDNAVTFPAQSGSFTNGVCMTPEDQS</sequence>
<dbReference type="InterPro" id="IPR011050">
    <property type="entry name" value="Pectin_lyase_fold/virulence"/>
</dbReference>
<comment type="caution">
    <text evidence="2">The sequence shown here is derived from an EMBL/GenBank/DDBJ whole genome shotgun (WGS) entry which is preliminary data.</text>
</comment>
<dbReference type="Pfam" id="PF17963">
    <property type="entry name" value="Big_9"/>
    <property type="match status" value="1"/>
</dbReference>
<accession>A0AAP6JGF5</accession>
<organism evidence="2 3">
    <name type="scientific">Natronospira elongata</name>
    <dbReference type="NCBI Taxonomy" id="3110268"/>
    <lineage>
        <taxon>Bacteria</taxon>
        <taxon>Pseudomonadati</taxon>
        <taxon>Pseudomonadota</taxon>
        <taxon>Gammaproteobacteria</taxon>
        <taxon>Natronospirales</taxon>
        <taxon>Natronospiraceae</taxon>
        <taxon>Natronospira</taxon>
    </lineage>
</organism>
<reference evidence="2 3" key="1">
    <citation type="submission" date="2023-12" db="EMBL/GenBank/DDBJ databases">
        <title>Whole-genome sequencing of halo(alkali)philic microorganisms from hypersaline lakes.</title>
        <authorList>
            <person name="Sorokin D.Y."/>
            <person name="Merkel A.Y."/>
            <person name="Messina E."/>
            <person name="Yakimov M."/>
        </authorList>
    </citation>
    <scope>NUCLEOTIDE SEQUENCE [LARGE SCALE GENOMIC DNA]</scope>
    <source>
        <strain evidence="2 3">AB-CW1</strain>
    </source>
</reference>
<proteinExistence type="predicted"/>